<dbReference type="EMBL" id="JXTB01000317">
    <property type="protein sequence ID" value="PON46151.1"/>
    <property type="molecule type" value="Genomic_DNA"/>
</dbReference>
<keyword evidence="3" id="KW-1185">Reference proteome</keyword>
<proteinExistence type="predicted"/>
<evidence type="ECO:0000256" key="1">
    <source>
        <dbReference type="SAM" id="MobiDB-lite"/>
    </source>
</evidence>
<comment type="caution">
    <text evidence="2">The sequence shown here is derived from an EMBL/GenBank/DDBJ whole genome shotgun (WGS) entry which is preliminary data.</text>
</comment>
<accession>A0A2P5BBJ7</accession>
<feature type="region of interest" description="Disordered" evidence="1">
    <location>
        <begin position="1"/>
        <end position="21"/>
    </location>
</feature>
<name>A0A2P5BBJ7_PARAD</name>
<dbReference type="Proteomes" id="UP000237105">
    <property type="component" value="Unassembled WGS sequence"/>
</dbReference>
<evidence type="ECO:0000313" key="3">
    <source>
        <dbReference type="Proteomes" id="UP000237105"/>
    </source>
</evidence>
<reference evidence="3" key="1">
    <citation type="submission" date="2016-06" db="EMBL/GenBank/DDBJ databases">
        <title>Parallel loss of symbiosis genes in relatives of nitrogen-fixing non-legume Parasponia.</title>
        <authorList>
            <person name="Van Velzen R."/>
            <person name="Holmer R."/>
            <person name="Bu F."/>
            <person name="Rutten L."/>
            <person name="Van Zeijl A."/>
            <person name="Liu W."/>
            <person name="Santuari L."/>
            <person name="Cao Q."/>
            <person name="Sharma T."/>
            <person name="Shen D."/>
            <person name="Roswanjaya Y."/>
            <person name="Wardhani T."/>
            <person name="Kalhor M.S."/>
            <person name="Jansen J."/>
            <person name="Van den Hoogen J."/>
            <person name="Gungor B."/>
            <person name="Hartog M."/>
            <person name="Hontelez J."/>
            <person name="Verver J."/>
            <person name="Yang W.-C."/>
            <person name="Schijlen E."/>
            <person name="Repin R."/>
            <person name="Schilthuizen M."/>
            <person name="Schranz E."/>
            <person name="Heidstra R."/>
            <person name="Miyata K."/>
            <person name="Fedorova E."/>
            <person name="Kohlen W."/>
            <person name="Bisseling T."/>
            <person name="Smit S."/>
            <person name="Geurts R."/>
        </authorList>
    </citation>
    <scope>NUCLEOTIDE SEQUENCE [LARGE SCALE GENOMIC DNA]</scope>
    <source>
        <strain evidence="3">cv. WU1-14</strain>
    </source>
</reference>
<dbReference type="AlphaFoldDB" id="A0A2P5BBJ7"/>
<feature type="compositionally biased region" description="Basic and acidic residues" evidence="1">
    <location>
        <begin position="1"/>
        <end position="16"/>
    </location>
</feature>
<sequence>MESLFLKETKEGREPSLKGTRPKGRIRTLVEKIVYFRKPSKRGGEEQSFLGFLSIPESEIEGTSYWPISLLNVLCLIVLEIAHNKFVRYTTKLLLRLQIKEDLAEIDELLQGSLSIYLVFIIVGQSSLPRRVGLYCKSK</sequence>
<gene>
    <name evidence="2" type="ORF">PanWU01x14_253740</name>
</gene>
<organism evidence="2 3">
    <name type="scientific">Parasponia andersonii</name>
    <name type="common">Sponia andersonii</name>
    <dbReference type="NCBI Taxonomy" id="3476"/>
    <lineage>
        <taxon>Eukaryota</taxon>
        <taxon>Viridiplantae</taxon>
        <taxon>Streptophyta</taxon>
        <taxon>Embryophyta</taxon>
        <taxon>Tracheophyta</taxon>
        <taxon>Spermatophyta</taxon>
        <taxon>Magnoliopsida</taxon>
        <taxon>eudicotyledons</taxon>
        <taxon>Gunneridae</taxon>
        <taxon>Pentapetalae</taxon>
        <taxon>rosids</taxon>
        <taxon>fabids</taxon>
        <taxon>Rosales</taxon>
        <taxon>Cannabaceae</taxon>
        <taxon>Parasponia</taxon>
    </lineage>
</organism>
<protein>
    <submittedName>
        <fullName evidence="2">Uncharacterized protein</fullName>
    </submittedName>
</protein>
<evidence type="ECO:0000313" key="2">
    <source>
        <dbReference type="EMBL" id="PON46151.1"/>
    </source>
</evidence>